<evidence type="ECO:0000313" key="1">
    <source>
        <dbReference type="EMBL" id="KNZ49485.1"/>
    </source>
</evidence>
<accession>A0A0L6UNT2</accession>
<reference evidence="1 2" key="1">
    <citation type="submission" date="2015-08" db="EMBL/GenBank/DDBJ databases">
        <title>Next Generation Sequencing and Analysis of the Genome of Puccinia sorghi L Schw, the Causal Agent of Maize Common Rust.</title>
        <authorList>
            <person name="Rochi L."/>
            <person name="Burguener G."/>
            <person name="Darino M."/>
            <person name="Turjanski A."/>
            <person name="Kreff E."/>
            <person name="Dieguez M.J."/>
            <person name="Sacco F."/>
        </authorList>
    </citation>
    <scope>NUCLEOTIDE SEQUENCE [LARGE SCALE GENOMIC DNA]</scope>
    <source>
        <strain evidence="1 2">RO10H11247</strain>
    </source>
</reference>
<sequence length="376" mass="43393">MFFAVALLANRLIWTVDLSVYLFITQTYSFGSSSAHCSCSLFFYDKMKEKIQHIHQEMKYVVPCEREQFYSLVKVEPTIALKWCCKLVWAHVQERCLAGLSLCPAGLISPLVRLQILALTQAVGRYGSFHYHRYYDCNFFFFFFFSSDITGTHQEKSVMNTCQVTCSKPNEMIKLIRFPIPPGGTPDNESLRKPNKHQILITCINTAYVHAWQLSPALFFFYSLPRYSFELPISRLLQMIAELVPMDPILIQPKYWPLPILVLLLLPSLHSPLLLFSFYFSISCEVEKNHPDSDGHDTAIFKTMCYPLFPICVNLCIFCYQTSDCSFLVQCPDHANWSCLCSGSSSKRNQYDLKLHQRVVSLYATNQVRIMHLVVL</sequence>
<name>A0A0L6UNT2_9BASI</name>
<comment type="caution">
    <text evidence="1">The sequence shown here is derived from an EMBL/GenBank/DDBJ whole genome shotgun (WGS) entry which is preliminary data.</text>
</comment>
<protein>
    <submittedName>
        <fullName evidence="1">Uncharacterized protein</fullName>
    </submittedName>
</protein>
<keyword evidence="2" id="KW-1185">Reference proteome</keyword>
<dbReference type="Proteomes" id="UP000037035">
    <property type="component" value="Unassembled WGS sequence"/>
</dbReference>
<proteinExistence type="predicted"/>
<dbReference type="VEuPathDB" id="FungiDB:VP01_498g2"/>
<dbReference type="EMBL" id="LAVV01010153">
    <property type="protein sequence ID" value="KNZ49485.1"/>
    <property type="molecule type" value="Genomic_DNA"/>
</dbReference>
<dbReference type="AlphaFoldDB" id="A0A0L6UNT2"/>
<organism evidence="1 2">
    <name type="scientific">Puccinia sorghi</name>
    <dbReference type="NCBI Taxonomy" id="27349"/>
    <lineage>
        <taxon>Eukaryota</taxon>
        <taxon>Fungi</taxon>
        <taxon>Dikarya</taxon>
        <taxon>Basidiomycota</taxon>
        <taxon>Pucciniomycotina</taxon>
        <taxon>Pucciniomycetes</taxon>
        <taxon>Pucciniales</taxon>
        <taxon>Pucciniaceae</taxon>
        <taxon>Puccinia</taxon>
    </lineage>
</organism>
<gene>
    <name evidence="1" type="ORF">VP01_498g2</name>
</gene>
<evidence type="ECO:0000313" key="2">
    <source>
        <dbReference type="Proteomes" id="UP000037035"/>
    </source>
</evidence>